<dbReference type="SUPFAM" id="SSF55136">
    <property type="entry name" value="Probable bacterial effector-binding domain"/>
    <property type="match status" value="1"/>
</dbReference>
<dbReference type="PANTHER" id="PTHR36444:SF2">
    <property type="entry name" value="TRANSCRIPTIONAL REGULATOR PROTEIN YOBU-RELATED"/>
    <property type="match status" value="1"/>
</dbReference>
<dbReference type="PANTHER" id="PTHR36444">
    <property type="entry name" value="TRANSCRIPTIONAL REGULATOR PROTEIN YOBU-RELATED"/>
    <property type="match status" value="1"/>
</dbReference>
<evidence type="ECO:0000313" key="3">
    <source>
        <dbReference type="Proteomes" id="UP001357452"/>
    </source>
</evidence>
<dbReference type="Proteomes" id="UP001357452">
    <property type="component" value="Unassembled WGS sequence"/>
</dbReference>
<name>A0ABU7RJJ9_9BACT</name>
<keyword evidence="3" id="KW-1185">Reference proteome</keyword>
<protein>
    <submittedName>
        <fullName evidence="2">GyrI-like domain-containing protein</fullName>
    </submittedName>
</protein>
<comment type="caution">
    <text evidence="2">The sequence shown here is derived from an EMBL/GenBank/DDBJ whole genome shotgun (WGS) entry which is preliminary data.</text>
</comment>
<organism evidence="2 3">
    <name type="scientific">Niabella digestorum</name>
    <dbReference type="NCBI Taxonomy" id="3117701"/>
    <lineage>
        <taxon>Bacteria</taxon>
        <taxon>Pseudomonadati</taxon>
        <taxon>Bacteroidota</taxon>
        <taxon>Chitinophagia</taxon>
        <taxon>Chitinophagales</taxon>
        <taxon>Chitinophagaceae</taxon>
        <taxon>Niabella</taxon>
    </lineage>
</organism>
<dbReference type="RefSeq" id="WP_330975560.1">
    <property type="nucleotide sequence ID" value="NZ_JAZGLY010000008.1"/>
</dbReference>
<dbReference type="Gene3D" id="3.20.80.10">
    <property type="entry name" value="Regulatory factor, effector binding domain"/>
    <property type="match status" value="1"/>
</dbReference>
<dbReference type="InterPro" id="IPR011256">
    <property type="entry name" value="Reg_factor_effector_dom_sf"/>
</dbReference>
<dbReference type="SMART" id="SM00871">
    <property type="entry name" value="AraC_E_bind"/>
    <property type="match status" value="1"/>
</dbReference>
<reference evidence="2 3" key="1">
    <citation type="submission" date="2024-01" db="EMBL/GenBank/DDBJ databases">
        <title>Niabella digestum sp. nov., isolated from waste digestion system.</title>
        <authorList>
            <person name="Zhang L."/>
        </authorList>
    </citation>
    <scope>NUCLEOTIDE SEQUENCE [LARGE SCALE GENOMIC DNA]</scope>
    <source>
        <strain evidence="2 3">A18</strain>
    </source>
</reference>
<dbReference type="Pfam" id="PF14526">
    <property type="entry name" value="Cass2"/>
    <property type="match status" value="1"/>
</dbReference>
<evidence type="ECO:0000313" key="2">
    <source>
        <dbReference type="EMBL" id="MEE6188158.1"/>
    </source>
</evidence>
<dbReference type="InterPro" id="IPR010499">
    <property type="entry name" value="AraC_E-bd"/>
</dbReference>
<proteinExistence type="predicted"/>
<gene>
    <name evidence="2" type="ORF">V2H41_12830</name>
</gene>
<dbReference type="InterPro" id="IPR053182">
    <property type="entry name" value="YobU-like_regulator"/>
</dbReference>
<dbReference type="EMBL" id="JAZGLY010000008">
    <property type="protein sequence ID" value="MEE6188158.1"/>
    <property type="molecule type" value="Genomic_DNA"/>
</dbReference>
<feature type="domain" description="AraC effector-binding" evidence="1">
    <location>
        <begin position="1"/>
        <end position="148"/>
    </location>
</feature>
<accession>A0ABU7RJJ9</accession>
<sequence>MEGFKLIGLKLKRKTKNENEQSAKDCGELWQHFEINKIAELIPNKISDSIYAVYYDYESDEKGLFSYFIGCKVAENTVAPKDLDELIIPQQNYYKVTAKGQMTACISEAWTKIWNANINRKFGFDFEIYDERSHNWNDAEIEIYLSIND</sequence>
<evidence type="ECO:0000259" key="1">
    <source>
        <dbReference type="SMART" id="SM00871"/>
    </source>
</evidence>
<dbReference type="InterPro" id="IPR029441">
    <property type="entry name" value="Cass2"/>
</dbReference>